<sequence>MASASASSHAMHAPLVIMGGTEEEPARTTKTLVSWDKVPPSKEFTKDSPGIKFHGINPGRVNELRVMMREVLESGKPVGDDPERRDWEPVEGLSGQEELVGLLAQGVSVVQIFTKVSLDEQHARAYESCMLYWQTLMKASLTIGHFWFYRKQNPEGASLFSHHFALKGLAVPRWLVSVFEVEYDEKGMPLNMVPAKWSTFRLPKILCPEDTAFLVTLGAQRAAETQSKTISRYLTDRKADCTMSFTENSQKNGQFLVEVILTSISADAGDDVRLPAPDSRVVPTVRASVGGSTKLAKIKLIGYVTEDLYKGTSHFAVFCQGIGLAKMGVPIAGQIELIDDITTTARHINAMLLGANKRQDSGVDIGALLHLREPTQQEVYERVIDSSQPGFNNRQKQAAMKITKSLTGLELIVGPPGTGKTALGQTIVEGLAQCNYRVLVCASKHEAVEVAFRKFQAVTRLPANQFVRWSCLERSRSATRRRPSLPYNSSNSFLATPPNEDQGQRKIEPKDILLISPYTAQIQLIERKLLTRNIPGLKVLNLCLKTTSQAQGSEAPIVIVSLVRNDHENALNVGFVKDGSLLNVEMSRAKNWLFILGNFRGWMNEYHNHNSTLLLPNGVFKVFCGLLKHLDAKGDFVTGPHLTQGLSGGRIEGPGFNDLIQGASRTVRSGQTPSGLLAQQGQFAGMQHGGRGGNNRDGNNRGGGRGGGRGGSRGGNRGGA</sequence>
<keyword evidence="4" id="KW-0067">ATP-binding</keyword>
<dbReference type="RefSeq" id="XP_020125952.1">
    <property type="nucleotide sequence ID" value="XM_020278938.1"/>
</dbReference>
<evidence type="ECO:0000256" key="2">
    <source>
        <dbReference type="ARBA" id="ARBA00022801"/>
    </source>
</evidence>
<keyword evidence="2" id="KW-0378">Hydrolase</keyword>
<dbReference type="PANTHER" id="PTHR43788:SF8">
    <property type="entry name" value="DNA-BINDING PROTEIN SMUBP-2"/>
    <property type="match status" value="1"/>
</dbReference>
<dbReference type="EMBL" id="MNUE01000075">
    <property type="protein sequence ID" value="OJD29692.1"/>
    <property type="molecule type" value="Genomic_DNA"/>
</dbReference>
<organism evidence="7 8">
    <name type="scientific">Diplodia corticola</name>
    <dbReference type="NCBI Taxonomy" id="236234"/>
    <lineage>
        <taxon>Eukaryota</taxon>
        <taxon>Fungi</taxon>
        <taxon>Dikarya</taxon>
        <taxon>Ascomycota</taxon>
        <taxon>Pezizomycotina</taxon>
        <taxon>Dothideomycetes</taxon>
        <taxon>Dothideomycetes incertae sedis</taxon>
        <taxon>Botryosphaeriales</taxon>
        <taxon>Botryosphaeriaceae</taxon>
        <taxon>Diplodia</taxon>
    </lineage>
</organism>
<evidence type="ECO:0000256" key="5">
    <source>
        <dbReference type="SAM" id="MobiDB-lite"/>
    </source>
</evidence>
<evidence type="ECO:0000256" key="1">
    <source>
        <dbReference type="ARBA" id="ARBA00022741"/>
    </source>
</evidence>
<dbReference type="Pfam" id="PF13087">
    <property type="entry name" value="AAA_12"/>
    <property type="match status" value="1"/>
</dbReference>
<proteinExistence type="predicted"/>
<feature type="compositionally biased region" description="Gly residues" evidence="5">
    <location>
        <begin position="687"/>
        <end position="720"/>
    </location>
</feature>
<evidence type="ECO:0000259" key="6">
    <source>
        <dbReference type="Pfam" id="PF13087"/>
    </source>
</evidence>
<reference evidence="7 8" key="1">
    <citation type="submission" date="2016-10" db="EMBL/GenBank/DDBJ databases">
        <title>Proteomics and genomics reveal pathogen-plant mechanisms compatible with a hemibiotrophic lifestyle of Diplodia corticola.</title>
        <authorList>
            <person name="Fernandes I."/>
            <person name="De Jonge R."/>
            <person name="Van De Peer Y."/>
            <person name="Devreese B."/>
            <person name="Alves A."/>
            <person name="Esteves A.C."/>
        </authorList>
    </citation>
    <scope>NUCLEOTIDE SEQUENCE [LARGE SCALE GENOMIC DNA]</scope>
    <source>
        <strain evidence="7 8">CBS 112549</strain>
    </source>
</reference>
<gene>
    <name evidence="7" type="ORF">BKCO1_7500024</name>
</gene>
<dbReference type="GO" id="GO:0016787">
    <property type="term" value="F:hydrolase activity"/>
    <property type="evidence" value="ECO:0007669"/>
    <property type="project" value="UniProtKB-KW"/>
</dbReference>
<comment type="caution">
    <text evidence="7">The sequence shown here is derived from an EMBL/GenBank/DDBJ whole genome shotgun (WGS) entry which is preliminary data.</text>
</comment>
<dbReference type="InterPro" id="IPR041679">
    <property type="entry name" value="DNA2/NAM7-like_C"/>
</dbReference>
<dbReference type="STRING" id="236234.A0A1J9RP43"/>
<evidence type="ECO:0000313" key="7">
    <source>
        <dbReference type="EMBL" id="OJD29692.1"/>
    </source>
</evidence>
<dbReference type="SUPFAM" id="SSF52540">
    <property type="entry name" value="P-loop containing nucleoside triphosphate hydrolases"/>
    <property type="match status" value="2"/>
</dbReference>
<evidence type="ECO:0000313" key="8">
    <source>
        <dbReference type="Proteomes" id="UP000183809"/>
    </source>
</evidence>
<dbReference type="GO" id="GO:0005524">
    <property type="term" value="F:ATP binding"/>
    <property type="evidence" value="ECO:0007669"/>
    <property type="project" value="UniProtKB-KW"/>
</dbReference>
<dbReference type="AlphaFoldDB" id="A0A1J9RP43"/>
<feature type="region of interest" description="Disordered" evidence="5">
    <location>
        <begin position="684"/>
        <end position="720"/>
    </location>
</feature>
<dbReference type="Proteomes" id="UP000183809">
    <property type="component" value="Unassembled WGS sequence"/>
</dbReference>
<dbReference type="InterPro" id="IPR027417">
    <property type="entry name" value="P-loop_NTPase"/>
</dbReference>
<dbReference type="Pfam" id="PF13604">
    <property type="entry name" value="AAA_30"/>
    <property type="match status" value="1"/>
</dbReference>
<evidence type="ECO:0000256" key="4">
    <source>
        <dbReference type="ARBA" id="ARBA00022840"/>
    </source>
</evidence>
<keyword evidence="1" id="KW-0547">Nucleotide-binding</keyword>
<feature type="domain" description="DNA2/NAM7 helicase-like C-terminal" evidence="6">
    <location>
        <begin position="500"/>
        <end position="598"/>
    </location>
</feature>
<feature type="region of interest" description="Disordered" evidence="5">
    <location>
        <begin position="480"/>
        <end position="504"/>
    </location>
</feature>
<accession>A0A1J9RP43</accession>
<keyword evidence="8" id="KW-1185">Reference proteome</keyword>
<protein>
    <submittedName>
        <fullName evidence="7">Dna helicase</fullName>
    </submittedName>
</protein>
<dbReference type="GeneID" id="31019200"/>
<dbReference type="GO" id="GO:0043139">
    <property type="term" value="F:5'-3' DNA helicase activity"/>
    <property type="evidence" value="ECO:0007669"/>
    <property type="project" value="TreeGrafter"/>
</dbReference>
<evidence type="ECO:0000256" key="3">
    <source>
        <dbReference type="ARBA" id="ARBA00022806"/>
    </source>
</evidence>
<dbReference type="OrthoDB" id="3946766at2759"/>
<dbReference type="Gene3D" id="3.40.50.300">
    <property type="entry name" value="P-loop containing nucleotide triphosphate hydrolases"/>
    <property type="match status" value="2"/>
</dbReference>
<keyword evidence="3 7" id="KW-0347">Helicase</keyword>
<name>A0A1J9RP43_9PEZI</name>
<dbReference type="PANTHER" id="PTHR43788">
    <property type="entry name" value="DNA2/NAM7 HELICASE FAMILY MEMBER"/>
    <property type="match status" value="1"/>
</dbReference>
<dbReference type="InterPro" id="IPR050534">
    <property type="entry name" value="Coronavir_polyprotein_1ab"/>
</dbReference>